<sequence length="534" mass="61422">MKRIQIFAVGKKDIFDNVFTLIRSVDEIYQQEVWKQSSGSKSLKLFEAYLTDDRFAVFIDTIETKGEYRIDIGEAPKLIKFGQFRKRPEVFLPHIPASSTGSEWWPGTLNHGFSLKQWYRNGFKVLTANEEALDKLFTFIRSRTGITIEKLQDFLGCMISLSSSFDTQPRICYNPDNGKIVFYLPDGVAPSKRRVVIEAWEGKECCYKQMIDLTEEKDWGAIDISFKPVQLGYELYEKNQDENWVIIAANRNYLMRRIQIDMGLVVGKLNVKKEADEEELDIVVRDNTINIGHEDGEQPWMDAEQTRYKINRGQELRSLGSIFTRFAEKTSKEKLRQNINDHIYINAVKELWIWDPYIDISILSPLLVLGLTNPSLDVRLLLSECSGERLNPADEASSSGNASSTGSGGQIEDILDTMTRCSAIYKKLHTREAGMQRLKETKNFSVRNWFRSGKHAFHDRFIITEKAVWQIGSSLKDLGDYHSTIYRLEGDIADAIRGEFERAWNGNFDPMNPDGMEVFPELHWIKRKAGTVNV</sequence>
<dbReference type="Proteomes" id="UP000245702">
    <property type="component" value="Unassembled WGS sequence"/>
</dbReference>
<evidence type="ECO:0000313" key="2">
    <source>
        <dbReference type="EMBL" id="CVK21893.1"/>
    </source>
</evidence>
<comment type="caution">
    <text evidence="2">The sequence shown here is derived from an EMBL/GenBank/DDBJ whole genome shotgun (WGS) entry which is preliminary data.</text>
</comment>
<dbReference type="RefSeq" id="WP_075756605.1">
    <property type="nucleotide sequence ID" value="NZ_CP146991.1"/>
</dbReference>
<protein>
    <recommendedName>
        <fullName evidence="4">Phage portal protein, SPP1 Gp6-like</fullName>
    </recommendedName>
</protein>
<keyword evidence="3" id="KW-1185">Reference proteome</keyword>
<proteinExistence type="predicted"/>
<organism evidence="2 3">
    <name type="scientific">Sporomusa sphaeroides DSM 2875</name>
    <dbReference type="NCBI Taxonomy" id="1337886"/>
    <lineage>
        <taxon>Bacteria</taxon>
        <taxon>Bacillati</taxon>
        <taxon>Bacillota</taxon>
        <taxon>Negativicutes</taxon>
        <taxon>Selenomonadales</taxon>
        <taxon>Sporomusaceae</taxon>
        <taxon>Sporomusa</taxon>
    </lineage>
</organism>
<feature type="region of interest" description="Disordered" evidence="1">
    <location>
        <begin position="391"/>
        <end position="411"/>
    </location>
</feature>
<gene>
    <name evidence="2" type="ORF">SSPH_04614</name>
</gene>
<evidence type="ECO:0008006" key="4">
    <source>
        <dbReference type="Google" id="ProtNLM"/>
    </source>
</evidence>
<evidence type="ECO:0000256" key="1">
    <source>
        <dbReference type="SAM" id="MobiDB-lite"/>
    </source>
</evidence>
<name>A0ABM9WA26_9FIRM</name>
<accession>A0ABM9WA26</accession>
<dbReference type="NCBIfam" id="NF040700">
    <property type="entry name" value="VPA1262_N_dom"/>
    <property type="match status" value="1"/>
</dbReference>
<dbReference type="EMBL" id="FCOW01000055">
    <property type="protein sequence ID" value="CVK21893.1"/>
    <property type="molecule type" value="Genomic_DNA"/>
</dbReference>
<reference evidence="2 3" key="1">
    <citation type="submission" date="2016-01" db="EMBL/GenBank/DDBJ databases">
        <authorList>
            <person name="Brown R."/>
        </authorList>
    </citation>
    <scope>NUCLEOTIDE SEQUENCE [LARGE SCALE GENOMIC DNA]</scope>
    <source>
        <strain evidence="2">Sporomusa sphaeroides DSM 2875</strain>
    </source>
</reference>
<evidence type="ECO:0000313" key="3">
    <source>
        <dbReference type="Proteomes" id="UP000245702"/>
    </source>
</evidence>